<evidence type="ECO:0000259" key="8">
    <source>
        <dbReference type="Pfam" id="PF01578"/>
    </source>
</evidence>
<dbReference type="GeneID" id="17675448"/>
<feature type="domain" description="Cytochrome c assembly protein" evidence="8">
    <location>
        <begin position="57"/>
        <end position="209"/>
    </location>
</feature>
<reference evidence="9" key="1">
    <citation type="journal article" date="2013" name="Genome Biol. Evol.">
        <title>Tracing the evolution of streptophyte algae and their mitochondrial genome.</title>
        <authorList>
            <person name="Turmel M."/>
            <person name="Otis C."/>
            <person name="Lemieux C."/>
        </authorList>
    </citation>
    <scope>NUCLEOTIDE SEQUENCE</scope>
</reference>
<comment type="function">
    <text evidence="7">May be involved in the export of heme to the mitochondrion for the biogenesis of c-type cytochromes.</text>
</comment>
<gene>
    <name evidence="9" type="primary">yejU</name>
    <name evidence="7" type="synonym">CCMC</name>
</gene>
<keyword evidence="7 9" id="KW-0496">Mitochondrion</keyword>
<name>U5YE29_MICSG</name>
<dbReference type="EMBL" id="KF060942">
    <property type="protein sequence ID" value="AGZ90349.1"/>
    <property type="molecule type" value="Genomic_DNA"/>
</dbReference>
<evidence type="ECO:0000256" key="2">
    <source>
        <dbReference type="ARBA" id="ARBA00005840"/>
    </source>
</evidence>
<proteinExistence type="inferred from homology"/>
<dbReference type="AlphaFoldDB" id="U5YE29"/>
<dbReference type="NCBIfam" id="TIGR01191">
    <property type="entry name" value="ccmC"/>
    <property type="match status" value="1"/>
</dbReference>
<comment type="similarity">
    <text evidence="2 7">Belongs to the CcmC/CycZ/HelC family.</text>
</comment>
<comment type="subcellular location">
    <subcellularLocation>
        <location evidence="1">Membrane</location>
        <topology evidence="1">Multi-pass membrane protein</topology>
    </subcellularLocation>
    <subcellularLocation>
        <location evidence="7">Mitochondrion membrane</location>
    </subcellularLocation>
</comment>
<dbReference type="GO" id="GO:0017004">
    <property type="term" value="P:cytochrome complex assembly"/>
    <property type="evidence" value="ECO:0007669"/>
    <property type="project" value="UniProtKB-KW"/>
</dbReference>
<protein>
    <recommendedName>
        <fullName evidence="7">Putative cytochrome c biosynthesis ccmC-like mitochondrial protein</fullName>
    </recommendedName>
</protein>
<feature type="transmembrane region" description="Helical" evidence="7">
    <location>
        <begin position="126"/>
        <end position="146"/>
    </location>
</feature>
<keyword evidence="5 7" id="KW-1133">Transmembrane helix</keyword>
<dbReference type="GO" id="GO:0031966">
    <property type="term" value="C:mitochondrial membrane"/>
    <property type="evidence" value="ECO:0007669"/>
    <property type="project" value="UniProtKB-SubCell"/>
</dbReference>
<geneLocation type="mitochondrion" evidence="9"/>
<dbReference type="GO" id="GO:0020037">
    <property type="term" value="F:heme binding"/>
    <property type="evidence" value="ECO:0007669"/>
    <property type="project" value="InterPro"/>
</dbReference>
<dbReference type="PANTHER" id="PTHR30071:SF1">
    <property type="entry name" value="CYTOCHROME B_B6 PROTEIN-RELATED"/>
    <property type="match status" value="1"/>
</dbReference>
<evidence type="ECO:0000256" key="1">
    <source>
        <dbReference type="ARBA" id="ARBA00004141"/>
    </source>
</evidence>
<dbReference type="GO" id="GO:0015232">
    <property type="term" value="F:heme transmembrane transporter activity"/>
    <property type="evidence" value="ECO:0007669"/>
    <property type="project" value="InterPro"/>
</dbReference>
<dbReference type="InterPro" id="IPR002541">
    <property type="entry name" value="Cyt_c_assembly"/>
</dbReference>
<evidence type="ECO:0000256" key="6">
    <source>
        <dbReference type="ARBA" id="ARBA00023136"/>
    </source>
</evidence>
<evidence type="ECO:0000313" key="9">
    <source>
        <dbReference type="EMBL" id="AGZ90349.1"/>
    </source>
</evidence>
<keyword evidence="3 7" id="KW-0812">Transmembrane</keyword>
<organism evidence="9">
    <name type="scientific">Microspora stagnorum</name>
    <name type="common">Green alga</name>
    <dbReference type="NCBI Taxonomy" id="163317"/>
    <lineage>
        <taxon>Eukaryota</taxon>
        <taxon>Viridiplantae</taxon>
        <taxon>Chlorophyta</taxon>
        <taxon>core chlorophytes</taxon>
        <taxon>Chlorophyceae</taxon>
        <taxon>Microsporaceae</taxon>
        <taxon>Microspora</taxon>
    </lineage>
</organism>
<dbReference type="GO" id="GO:0005886">
    <property type="term" value="C:plasma membrane"/>
    <property type="evidence" value="ECO:0007669"/>
    <property type="project" value="TreeGrafter"/>
</dbReference>
<keyword evidence="6 7" id="KW-0472">Membrane</keyword>
<dbReference type="InterPro" id="IPR045062">
    <property type="entry name" value="Cyt_c_biogenesis_CcsA/CcmC"/>
</dbReference>
<feature type="transmembrane region" description="Helical" evidence="7">
    <location>
        <begin position="184"/>
        <end position="205"/>
    </location>
</feature>
<keyword evidence="4 7" id="KW-0201">Cytochrome c-type biogenesis</keyword>
<dbReference type="PANTHER" id="PTHR30071">
    <property type="entry name" value="HEME EXPORTER PROTEIN C"/>
    <property type="match status" value="1"/>
</dbReference>
<dbReference type="Pfam" id="PF01578">
    <property type="entry name" value="Cytochrom_C_asm"/>
    <property type="match status" value="1"/>
</dbReference>
<dbReference type="InterPro" id="IPR003557">
    <property type="entry name" value="Cyt_c_biogenesis_CcmC"/>
</dbReference>
<feature type="transmembrane region" description="Helical" evidence="7">
    <location>
        <begin position="225"/>
        <end position="246"/>
    </location>
</feature>
<feature type="transmembrane region" description="Helical" evidence="7">
    <location>
        <begin position="51"/>
        <end position="75"/>
    </location>
</feature>
<feature type="transmembrane region" description="Helical" evidence="7">
    <location>
        <begin position="158"/>
        <end position="177"/>
    </location>
</feature>
<evidence type="ECO:0000256" key="5">
    <source>
        <dbReference type="ARBA" id="ARBA00022989"/>
    </source>
</evidence>
<accession>U5YE29</accession>
<dbReference type="PRINTS" id="PR01386">
    <property type="entry name" value="CCMCBIOGNSIS"/>
</dbReference>
<evidence type="ECO:0000256" key="7">
    <source>
        <dbReference type="RuleBase" id="RU364092"/>
    </source>
</evidence>
<evidence type="ECO:0000256" key="3">
    <source>
        <dbReference type="ARBA" id="ARBA00022692"/>
    </source>
</evidence>
<sequence>MKVENVFHMLKKPHLIRSDSTLIRDAAFSNGSSESYVSFLQPSRIMRYSALLVPILWYICLFLSALGLYLGIWVAPSDFQQGENYRILFIHVPSAWMSVLLYFLLTLTSAGFFFNKHPIFIYGSRILCAIGALFTCLTLLTGSLWGKPMWGTFWVWDARLTSVLILLFIYLGAMLLYKWSPDVAPLFVFIGLLNIPIIKFSVNWWNTLHQPSSISQFGTEIHISMLVPMNALFFQFLLLVFLLFLLELRREIHNRTINSLVQSFPMVPNLKSRNKLSSI</sequence>
<evidence type="ECO:0000256" key="4">
    <source>
        <dbReference type="ARBA" id="ARBA00022748"/>
    </source>
</evidence>
<feature type="transmembrane region" description="Helical" evidence="7">
    <location>
        <begin position="95"/>
        <end position="114"/>
    </location>
</feature>
<dbReference type="RefSeq" id="YP_008816091.1">
    <property type="nucleotide sequence ID" value="NC_022862.1"/>
</dbReference>